<dbReference type="STRING" id="74649.A0A2P6PBA2"/>
<dbReference type="PANTHER" id="PTHR24177">
    <property type="entry name" value="CASKIN"/>
    <property type="match status" value="1"/>
</dbReference>
<keyword evidence="1" id="KW-0472">Membrane</keyword>
<dbReference type="Proteomes" id="UP000238479">
    <property type="component" value="Chromosome 7"/>
</dbReference>
<sequence length="228" mass="26219">MKLKHLQINKFLLRMGEVVRYQNNPHDIVKKSMFAAIEKGHVEFVSYICRANKELIYIYDDVYETKGYIFHFSIECRQEKIYSLIYGLDKETRKKIGLAGTESMKSMLFSACLLSPESRLNHIQGASLQMQRELQWFKEVARMVPSEIHDRRDNVNDLTTHELFTINHKNLKKEAEMSMKGTATSCTVVGALVVTIMFAVAFTVPGGNHSDTGIPLFIDKKLFMVFIV</sequence>
<comment type="caution">
    <text evidence="3">The sequence shown here is derived from an EMBL/GenBank/DDBJ whole genome shotgun (WGS) entry which is preliminary data.</text>
</comment>
<gene>
    <name evidence="3" type="ORF">RchiOBHm_Chr7g0214581</name>
</gene>
<keyword evidence="1" id="KW-0812">Transmembrane</keyword>
<dbReference type="GO" id="GO:0016020">
    <property type="term" value="C:membrane"/>
    <property type="evidence" value="ECO:0007669"/>
    <property type="project" value="TreeGrafter"/>
</dbReference>
<feature type="transmembrane region" description="Helical" evidence="1">
    <location>
        <begin position="182"/>
        <end position="202"/>
    </location>
</feature>
<reference evidence="3 4" key="1">
    <citation type="journal article" date="2018" name="Nat. Genet.">
        <title>The Rosa genome provides new insights in the design of modern roses.</title>
        <authorList>
            <person name="Bendahmane M."/>
        </authorList>
    </citation>
    <scope>NUCLEOTIDE SEQUENCE [LARGE SCALE GENOMIC DNA]</scope>
    <source>
        <strain evidence="4">cv. Old Blush</strain>
    </source>
</reference>
<dbReference type="Pfam" id="PF13962">
    <property type="entry name" value="PGG"/>
    <property type="match status" value="1"/>
</dbReference>
<name>A0A2P6PBA2_ROSCH</name>
<keyword evidence="1" id="KW-1133">Transmembrane helix</keyword>
<evidence type="ECO:0000256" key="1">
    <source>
        <dbReference type="SAM" id="Phobius"/>
    </source>
</evidence>
<accession>A0A2P6PBA2</accession>
<evidence type="ECO:0000313" key="3">
    <source>
        <dbReference type="EMBL" id="PRQ19198.1"/>
    </source>
</evidence>
<dbReference type="PANTHER" id="PTHR24177:SF329">
    <property type="entry name" value="ANKYRIN REPEAT PROTEIN"/>
    <property type="match status" value="1"/>
</dbReference>
<evidence type="ECO:0000313" key="4">
    <source>
        <dbReference type="Proteomes" id="UP000238479"/>
    </source>
</evidence>
<dbReference type="Gramene" id="PRQ19198">
    <property type="protein sequence ID" value="PRQ19198"/>
    <property type="gene ID" value="RchiOBHm_Chr7g0214581"/>
</dbReference>
<dbReference type="EMBL" id="PDCK01000045">
    <property type="protein sequence ID" value="PRQ19198.1"/>
    <property type="molecule type" value="Genomic_DNA"/>
</dbReference>
<organism evidence="3 4">
    <name type="scientific">Rosa chinensis</name>
    <name type="common">China rose</name>
    <dbReference type="NCBI Taxonomy" id="74649"/>
    <lineage>
        <taxon>Eukaryota</taxon>
        <taxon>Viridiplantae</taxon>
        <taxon>Streptophyta</taxon>
        <taxon>Embryophyta</taxon>
        <taxon>Tracheophyta</taxon>
        <taxon>Spermatophyta</taxon>
        <taxon>Magnoliopsida</taxon>
        <taxon>eudicotyledons</taxon>
        <taxon>Gunneridae</taxon>
        <taxon>Pentapetalae</taxon>
        <taxon>rosids</taxon>
        <taxon>fabids</taxon>
        <taxon>Rosales</taxon>
        <taxon>Rosaceae</taxon>
        <taxon>Rosoideae</taxon>
        <taxon>Rosoideae incertae sedis</taxon>
        <taxon>Rosa</taxon>
    </lineage>
</organism>
<feature type="domain" description="PGG" evidence="2">
    <location>
        <begin position="179"/>
        <end position="228"/>
    </location>
</feature>
<protein>
    <submittedName>
        <fullName evidence="3">Putative PGG domain-containing protein</fullName>
    </submittedName>
</protein>
<evidence type="ECO:0000259" key="2">
    <source>
        <dbReference type="Pfam" id="PF13962"/>
    </source>
</evidence>
<dbReference type="AlphaFoldDB" id="A0A2P6PBA2"/>
<proteinExistence type="predicted"/>
<keyword evidence="4" id="KW-1185">Reference proteome</keyword>
<dbReference type="InterPro" id="IPR026961">
    <property type="entry name" value="PGG_dom"/>
</dbReference>